<dbReference type="Pfam" id="PF00069">
    <property type="entry name" value="Pkinase"/>
    <property type="match status" value="1"/>
</dbReference>
<keyword evidence="5" id="KW-0067">ATP-binding</keyword>
<dbReference type="InterPro" id="IPR011009">
    <property type="entry name" value="Kinase-like_dom_sf"/>
</dbReference>
<accession>A0A4Y7PPP4</accession>
<gene>
    <name evidence="8" type="ORF">BD410DRAFT_843992</name>
</gene>
<dbReference type="GO" id="GO:0005524">
    <property type="term" value="F:ATP binding"/>
    <property type="evidence" value="ECO:0007669"/>
    <property type="project" value="UniProtKB-KW"/>
</dbReference>
<dbReference type="InterPro" id="IPR051175">
    <property type="entry name" value="CLK_kinases"/>
</dbReference>
<dbReference type="EMBL" id="ML170231">
    <property type="protein sequence ID" value="TDL16991.1"/>
    <property type="molecule type" value="Genomic_DNA"/>
</dbReference>
<evidence type="ECO:0000256" key="2">
    <source>
        <dbReference type="ARBA" id="ARBA00022679"/>
    </source>
</evidence>
<evidence type="ECO:0000256" key="4">
    <source>
        <dbReference type="ARBA" id="ARBA00022777"/>
    </source>
</evidence>
<evidence type="ECO:0000256" key="1">
    <source>
        <dbReference type="ARBA" id="ARBA00022527"/>
    </source>
</evidence>
<dbReference type="VEuPathDB" id="FungiDB:BD410DRAFT_843992"/>
<dbReference type="Gene3D" id="1.10.510.10">
    <property type="entry name" value="Transferase(Phosphotransferase) domain 1"/>
    <property type="match status" value="1"/>
</dbReference>
<dbReference type="AlphaFoldDB" id="A0A4Y7PPP4"/>
<dbReference type="GO" id="GO:0043484">
    <property type="term" value="P:regulation of RNA splicing"/>
    <property type="evidence" value="ECO:0007669"/>
    <property type="project" value="TreeGrafter"/>
</dbReference>
<evidence type="ECO:0000313" key="9">
    <source>
        <dbReference type="Proteomes" id="UP000294933"/>
    </source>
</evidence>
<evidence type="ECO:0000256" key="3">
    <source>
        <dbReference type="ARBA" id="ARBA00022741"/>
    </source>
</evidence>
<dbReference type="Proteomes" id="UP000294933">
    <property type="component" value="Unassembled WGS sequence"/>
</dbReference>
<name>A0A4Y7PPP4_9AGAM</name>
<keyword evidence="1" id="KW-0723">Serine/threonine-protein kinase</keyword>
<feature type="domain" description="Protein kinase" evidence="7">
    <location>
        <begin position="1"/>
        <end position="128"/>
    </location>
</feature>
<dbReference type="GO" id="GO:0005634">
    <property type="term" value="C:nucleus"/>
    <property type="evidence" value="ECO:0007669"/>
    <property type="project" value="TreeGrafter"/>
</dbReference>
<evidence type="ECO:0000256" key="5">
    <source>
        <dbReference type="ARBA" id="ARBA00022840"/>
    </source>
</evidence>
<keyword evidence="9" id="KW-1185">Reference proteome</keyword>
<organism evidence="8 9">
    <name type="scientific">Rickenella mellea</name>
    <dbReference type="NCBI Taxonomy" id="50990"/>
    <lineage>
        <taxon>Eukaryota</taxon>
        <taxon>Fungi</taxon>
        <taxon>Dikarya</taxon>
        <taxon>Basidiomycota</taxon>
        <taxon>Agaricomycotina</taxon>
        <taxon>Agaricomycetes</taxon>
        <taxon>Hymenochaetales</taxon>
        <taxon>Rickenellaceae</taxon>
        <taxon>Rickenella</taxon>
    </lineage>
</organism>
<keyword evidence="3" id="KW-0547">Nucleotide-binding</keyword>
<dbReference type="GO" id="GO:0004674">
    <property type="term" value="F:protein serine/threonine kinase activity"/>
    <property type="evidence" value="ECO:0007669"/>
    <property type="project" value="UniProtKB-KW"/>
</dbReference>
<protein>
    <recommendedName>
        <fullName evidence="7">Protein kinase domain-containing protein</fullName>
    </recommendedName>
</protein>
<evidence type="ECO:0000256" key="6">
    <source>
        <dbReference type="SAM" id="MobiDB-lite"/>
    </source>
</evidence>
<dbReference type="SUPFAM" id="SSF56112">
    <property type="entry name" value="Protein kinase-like (PK-like)"/>
    <property type="match status" value="1"/>
</dbReference>
<evidence type="ECO:0000259" key="7">
    <source>
        <dbReference type="PROSITE" id="PS50011"/>
    </source>
</evidence>
<dbReference type="OrthoDB" id="283111at2759"/>
<sequence>MSTTSSQANGTPAPETRSLGWSYPCDVFSLGCILYTGVALFQTHDNLEHLAVMEMVRGFFREGEDRDWPKPKASRQSKTDVKGTRSVQELIPPKDAVNQHFSDLVDRLLAFDPAQRISVRDALEHPYFMLNIPMEDV</sequence>
<dbReference type="InterPro" id="IPR000719">
    <property type="entry name" value="Prot_kinase_dom"/>
</dbReference>
<feature type="region of interest" description="Disordered" evidence="6">
    <location>
        <begin position="64"/>
        <end position="87"/>
    </location>
</feature>
<dbReference type="PROSITE" id="PS50011">
    <property type="entry name" value="PROTEIN_KINASE_DOM"/>
    <property type="match status" value="1"/>
</dbReference>
<dbReference type="PANTHER" id="PTHR45646:SF11">
    <property type="entry name" value="SERINE_THREONINE-PROTEIN KINASE DOA"/>
    <property type="match status" value="1"/>
</dbReference>
<proteinExistence type="predicted"/>
<reference evidence="8 9" key="1">
    <citation type="submission" date="2018-06" db="EMBL/GenBank/DDBJ databases">
        <title>A transcriptomic atlas of mushroom development highlights an independent origin of complex multicellularity.</title>
        <authorList>
            <consortium name="DOE Joint Genome Institute"/>
            <person name="Krizsan K."/>
            <person name="Almasi E."/>
            <person name="Merenyi Z."/>
            <person name="Sahu N."/>
            <person name="Viragh M."/>
            <person name="Koszo T."/>
            <person name="Mondo S."/>
            <person name="Kiss B."/>
            <person name="Balint B."/>
            <person name="Kues U."/>
            <person name="Barry K."/>
            <person name="Hegedus J.C."/>
            <person name="Henrissat B."/>
            <person name="Johnson J."/>
            <person name="Lipzen A."/>
            <person name="Ohm R."/>
            <person name="Nagy I."/>
            <person name="Pangilinan J."/>
            <person name="Yan J."/>
            <person name="Xiong Y."/>
            <person name="Grigoriev I.V."/>
            <person name="Hibbett D.S."/>
            <person name="Nagy L.G."/>
        </authorList>
    </citation>
    <scope>NUCLEOTIDE SEQUENCE [LARGE SCALE GENOMIC DNA]</scope>
    <source>
        <strain evidence="8 9">SZMC22713</strain>
    </source>
</reference>
<keyword evidence="4" id="KW-0418">Kinase</keyword>
<dbReference type="PANTHER" id="PTHR45646">
    <property type="entry name" value="SERINE/THREONINE-PROTEIN KINASE DOA-RELATED"/>
    <property type="match status" value="1"/>
</dbReference>
<keyword evidence="2" id="KW-0808">Transferase</keyword>
<evidence type="ECO:0000313" key="8">
    <source>
        <dbReference type="EMBL" id="TDL16991.1"/>
    </source>
</evidence>